<comment type="caution">
    <text evidence="1">The sequence shown here is derived from an EMBL/GenBank/DDBJ whole genome shotgun (WGS) entry which is preliminary data.</text>
</comment>
<proteinExistence type="predicted"/>
<dbReference type="AlphaFoldDB" id="A0A426Y4Z6"/>
<dbReference type="EMBL" id="AMZH03014932">
    <property type="protein sequence ID" value="RRT46826.1"/>
    <property type="molecule type" value="Genomic_DNA"/>
</dbReference>
<accession>A0A426Y4Z6</accession>
<evidence type="ECO:0000313" key="1">
    <source>
        <dbReference type="EMBL" id="RRT46826.1"/>
    </source>
</evidence>
<name>A0A426Y4Z6_ENSVE</name>
<evidence type="ECO:0000313" key="2">
    <source>
        <dbReference type="Proteomes" id="UP000287651"/>
    </source>
</evidence>
<gene>
    <name evidence="1" type="ORF">B296_00036616</name>
</gene>
<sequence>MSISSNTLFTFLSVTTVPSNCRPYRCYHHPLLQPSSAVDITDLESYAMASIDLIGAKLEAFETRMEDRLRALFVELRLGRWPSPRRLQHGGKRYFHYHKTLNASMVDIVVIHLGREAAQWYD</sequence>
<reference evidence="1 2" key="1">
    <citation type="journal article" date="2014" name="Agronomy (Basel)">
        <title>A Draft Genome Sequence for Ensete ventricosum, the Drought-Tolerant Tree Against Hunger.</title>
        <authorList>
            <person name="Harrison J."/>
            <person name="Moore K.A."/>
            <person name="Paszkiewicz K."/>
            <person name="Jones T."/>
            <person name="Grant M."/>
            <person name="Ambacheew D."/>
            <person name="Muzemil S."/>
            <person name="Studholme D.J."/>
        </authorList>
    </citation>
    <scope>NUCLEOTIDE SEQUENCE [LARGE SCALE GENOMIC DNA]</scope>
</reference>
<organism evidence="1 2">
    <name type="scientific">Ensete ventricosum</name>
    <name type="common">Abyssinian banana</name>
    <name type="synonym">Musa ensete</name>
    <dbReference type="NCBI Taxonomy" id="4639"/>
    <lineage>
        <taxon>Eukaryota</taxon>
        <taxon>Viridiplantae</taxon>
        <taxon>Streptophyta</taxon>
        <taxon>Embryophyta</taxon>
        <taxon>Tracheophyta</taxon>
        <taxon>Spermatophyta</taxon>
        <taxon>Magnoliopsida</taxon>
        <taxon>Liliopsida</taxon>
        <taxon>Zingiberales</taxon>
        <taxon>Musaceae</taxon>
        <taxon>Ensete</taxon>
    </lineage>
</organism>
<dbReference type="Proteomes" id="UP000287651">
    <property type="component" value="Unassembled WGS sequence"/>
</dbReference>
<feature type="non-terminal residue" evidence="1">
    <location>
        <position position="122"/>
    </location>
</feature>
<protein>
    <submittedName>
        <fullName evidence="1">Uncharacterized protein</fullName>
    </submittedName>
</protein>